<gene>
    <name evidence="1" type="ORF">AMSG_00968</name>
</gene>
<dbReference type="AlphaFoldDB" id="A0A0L0DIM6"/>
<name>A0A0L0DIM6_THETB</name>
<organism evidence="1 2">
    <name type="scientific">Thecamonas trahens ATCC 50062</name>
    <dbReference type="NCBI Taxonomy" id="461836"/>
    <lineage>
        <taxon>Eukaryota</taxon>
        <taxon>Apusozoa</taxon>
        <taxon>Apusomonadida</taxon>
        <taxon>Apusomonadidae</taxon>
        <taxon>Thecamonas</taxon>
    </lineage>
</organism>
<keyword evidence="2" id="KW-1185">Reference proteome</keyword>
<proteinExistence type="predicted"/>
<evidence type="ECO:0000313" key="2">
    <source>
        <dbReference type="Proteomes" id="UP000054408"/>
    </source>
</evidence>
<dbReference type="GeneID" id="25560742"/>
<dbReference type="Proteomes" id="UP000054408">
    <property type="component" value="Unassembled WGS sequence"/>
</dbReference>
<evidence type="ECO:0000313" key="1">
    <source>
        <dbReference type="EMBL" id="KNC52142.1"/>
    </source>
</evidence>
<sequence>MFPRQPAQPPSPYATPLLPYSPYHVAYTTTQASVSDAAWLRPHEYLRALPGADTALPASSPALPLSPPPRRPRAYSPFYGAYSVRSGLASDAGASPPSPLGIGEWRGSVPSRDAAYHAKTKIIPKVPRARSVPLVAPAARPSPSWTMPPDEKAELAPAAQAQALLAIGEWGSPRTPSEFPPSRPRALDYSAWEAYPALNTPPPPSVPEAPLPSAVRFDSPYVTRTLSRSPGV</sequence>
<dbReference type="RefSeq" id="XP_013762145.1">
    <property type="nucleotide sequence ID" value="XM_013906691.1"/>
</dbReference>
<dbReference type="EMBL" id="GL349436">
    <property type="protein sequence ID" value="KNC52142.1"/>
    <property type="molecule type" value="Genomic_DNA"/>
</dbReference>
<reference evidence="1 2" key="1">
    <citation type="submission" date="2010-05" db="EMBL/GenBank/DDBJ databases">
        <title>The Genome Sequence of Thecamonas trahens ATCC 50062.</title>
        <authorList>
            <consortium name="The Broad Institute Genome Sequencing Platform"/>
            <person name="Russ C."/>
            <person name="Cuomo C."/>
            <person name="Shea T."/>
            <person name="Young S.K."/>
            <person name="Zeng Q."/>
            <person name="Koehrsen M."/>
            <person name="Haas B."/>
            <person name="Borodovsky M."/>
            <person name="Guigo R."/>
            <person name="Alvarado L."/>
            <person name="Berlin A."/>
            <person name="Bochicchio J."/>
            <person name="Borenstein D."/>
            <person name="Chapman S."/>
            <person name="Chen Z."/>
            <person name="Freedman E."/>
            <person name="Gellesch M."/>
            <person name="Goldberg J."/>
            <person name="Griggs A."/>
            <person name="Gujja S."/>
            <person name="Heilman E."/>
            <person name="Heiman D."/>
            <person name="Hepburn T."/>
            <person name="Howarth C."/>
            <person name="Jen D."/>
            <person name="Larson L."/>
            <person name="Mehta T."/>
            <person name="Park D."/>
            <person name="Pearson M."/>
            <person name="Roberts A."/>
            <person name="Saif S."/>
            <person name="Shenoy N."/>
            <person name="Sisk P."/>
            <person name="Stolte C."/>
            <person name="Sykes S."/>
            <person name="Thomson T."/>
            <person name="Walk T."/>
            <person name="White J."/>
            <person name="Yandava C."/>
            <person name="Burger G."/>
            <person name="Gray M.W."/>
            <person name="Holland P.W.H."/>
            <person name="King N."/>
            <person name="Lang F.B.F."/>
            <person name="Roger A.J."/>
            <person name="Ruiz-Trillo I."/>
            <person name="Lander E."/>
            <person name="Nusbaum C."/>
        </authorList>
    </citation>
    <scope>NUCLEOTIDE SEQUENCE [LARGE SCALE GENOMIC DNA]</scope>
    <source>
        <strain evidence="1 2">ATCC 50062</strain>
    </source>
</reference>
<accession>A0A0L0DIM6</accession>
<protein>
    <submittedName>
        <fullName evidence="1">Uncharacterized protein</fullName>
    </submittedName>
</protein>